<proteinExistence type="predicted"/>
<reference evidence="2 3" key="1">
    <citation type="journal article" date="2021" name="Elife">
        <title>Chloroplast acquisition without the gene transfer in kleptoplastic sea slugs, Plakobranchus ocellatus.</title>
        <authorList>
            <person name="Maeda T."/>
            <person name="Takahashi S."/>
            <person name="Yoshida T."/>
            <person name="Shimamura S."/>
            <person name="Takaki Y."/>
            <person name="Nagai Y."/>
            <person name="Toyoda A."/>
            <person name="Suzuki Y."/>
            <person name="Arimoto A."/>
            <person name="Ishii H."/>
            <person name="Satoh N."/>
            <person name="Nishiyama T."/>
            <person name="Hasebe M."/>
            <person name="Maruyama T."/>
            <person name="Minagawa J."/>
            <person name="Obokata J."/>
            <person name="Shigenobu S."/>
        </authorList>
    </citation>
    <scope>NUCLEOTIDE SEQUENCE [LARGE SCALE GENOMIC DNA]</scope>
</reference>
<sequence>MNDSNHSSLNTNPCQDQGDSVPSSTLAEYIPQGSALKAMCIVNRTQPVGEKKSCTDQLLLKITETVPGVHSSPGLARVFRAVLLRLGKQGFSRCGSRD</sequence>
<protein>
    <submittedName>
        <fullName evidence="2">Uncharacterized protein</fullName>
    </submittedName>
</protein>
<dbReference type="Proteomes" id="UP000735302">
    <property type="component" value="Unassembled WGS sequence"/>
</dbReference>
<keyword evidence="3" id="KW-1185">Reference proteome</keyword>
<name>A0AAV3YJ58_9GAST</name>
<gene>
    <name evidence="2" type="ORF">PoB_000857900</name>
</gene>
<dbReference type="EMBL" id="BLXT01000976">
    <property type="protein sequence ID" value="GFN82073.1"/>
    <property type="molecule type" value="Genomic_DNA"/>
</dbReference>
<comment type="caution">
    <text evidence="2">The sequence shown here is derived from an EMBL/GenBank/DDBJ whole genome shotgun (WGS) entry which is preliminary data.</text>
</comment>
<feature type="region of interest" description="Disordered" evidence="1">
    <location>
        <begin position="1"/>
        <end position="24"/>
    </location>
</feature>
<evidence type="ECO:0000313" key="2">
    <source>
        <dbReference type="EMBL" id="GFN82073.1"/>
    </source>
</evidence>
<organism evidence="2 3">
    <name type="scientific">Plakobranchus ocellatus</name>
    <dbReference type="NCBI Taxonomy" id="259542"/>
    <lineage>
        <taxon>Eukaryota</taxon>
        <taxon>Metazoa</taxon>
        <taxon>Spiralia</taxon>
        <taxon>Lophotrochozoa</taxon>
        <taxon>Mollusca</taxon>
        <taxon>Gastropoda</taxon>
        <taxon>Heterobranchia</taxon>
        <taxon>Euthyneura</taxon>
        <taxon>Panpulmonata</taxon>
        <taxon>Sacoglossa</taxon>
        <taxon>Placobranchoidea</taxon>
        <taxon>Plakobranchidae</taxon>
        <taxon>Plakobranchus</taxon>
    </lineage>
</organism>
<accession>A0AAV3YJ58</accession>
<dbReference type="AlphaFoldDB" id="A0AAV3YJ58"/>
<evidence type="ECO:0000313" key="3">
    <source>
        <dbReference type="Proteomes" id="UP000735302"/>
    </source>
</evidence>
<evidence type="ECO:0000256" key="1">
    <source>
        <dbReference type="SAM" id="MobiDB-lite"/>
    </source>
</evidence>